<evidence type="ECO:0000256" key="1">
    <source>
        <dbReference type="SAM" id="MobiDB-lite"/>
    </source>
</evidence>
<sequence length="78" mass="8594">MGASISRVYTTGQVEEMRRRDMESDDSEMDDDILLSSKYASFARFSLTICCTVAVITAILFVSLIIAAEFATNGKSQD</sequence>
<keyword evidence="2" id="KW-0472">Membrane</keyword>
<gene>
    <name evidence="3" type="ORF">CRE_31205</name>
</gene>
<dbReference type="EMBL" id="DS268455">
    <property type="protein sequence ID" value="EFP04548.1"/>
    <property type="molecule type" value="Genomic_DNA"/>
</dbReference>
<protein>
    <submittedName>
        <fullName evidence="3">Uncharacterized protein</fullName>
    </submittedName>
</protein>
<dbReference type="HOGENOM" id="CLU_2656813_0_0_1"/>
<dbReference type="AlphaFoldDB" id="E3MLK3"/>
<name>E3MLK3_CAERE</name>
<evidence type="ECO:0000313" key="4">
    <source>
        <dbReference type="Proteomes" id="UP000008281"/>
    </source>
</evidence>
<reference evidence="3" key="1">
    <citation type="submission" date="2007-07" db="EMBL/GenBank/DDBJ databases">
        <title>PCAP assembly of the Caenorhabditis remanei genome.</title>
        <authorList>
            <consortium name="The Caenorhabditis remanei Sequencing Consortium"/>
            <person name="Wilson R.K."/>
        </authorList>
    </citation>
    <scope>NUCLEOTIDE SEQUENCE [LARGE SCALE GENOMIC DNA]</scope>
    <source>
        <strain evidence="3">PB4641</strain>
    </source>
</reference>
<proteinExistence type="predicted"/>
<accession>E3MLK3</accession>
<feature type="region of interest" description="Disordered" evidence="1">
    <location>
        <begin position="1"/>
        <end position="25"/>
    </location>
</feature>
<feature type="transmembrane region" description="Helical" evidence="2">
    <location>
        <begin position="45"/>
        <end position="68"/>
    </location>
</feature>
<keyword evidence="2" id="KW-0812">Transmembrane</keyword>
<keyword evidence="4" id="KW-1185">Reference proteome</keyword>
<dbReference type="InParanoid" id="E3MLK3"/>
<evidence type="ECO:0000256" key="2">
    <source>
        <dbReference type="SAM" id="Phobius"/>
    </source>
</evidence>
<evidence type="ECO:0000313" key="3">
    <source>
        <dbReference type="EMBL" id="EFP04548.1"/>
    </source>
</evidence>
<dbReference type="Proteomes" id="UP000008281">
    <property type="component" value="Unassembled WGS sequence"/>
</dbReference>
<organism evidence="4">
    <name type="scientific">Caenorhabditis remanei</name>
    <name type="common">Caenorhabditis vulgaris</name>
    <dbReference type="NCBI Taxonomy" id="31234"/>
    <lineage>
        <taxon>Eukaryota</taxon>
        <taxon>Metazoa</taxon>
        <taxon>Ecdysozoa</taxon>
        <taxon>Nematoda</taxon>
        <taxon>Chromadorea</taxon>
        <taxon>Rhabditida</taxon>
        <taxon>Rhabditina</taxon>
        <taxon>Rhabditomorpha</taxon>
        <taxon>Rhabditoidea</taxon>
        <taxon>Rhabditidae</taxon>
        <taxon>Peloderinae</taxon>
        <taxon>Caenorhabditis</taxon>
    </lineage>
</organism>
<keyword evidence="2" id="KW-1133">Transmembrane helix</keyword>